<protein>
    <recommendedName>
        <fullName evidence="6">4Fe-4S ferredoxin-type domain-containing protein</fullName>
    </recommendedName>
</protein>
<keyword evidence="1" id="KW-0560">Oxidoreductase</keyword>
<evidence type="ECO:0000259" key="4">
    <source>
        <dbReference type="Pfam" id="PF20169"/>
    </source>
</evidence>
<accession>A0A644X570</accession>
<dbReference type="PANTHER" id="PTHR48084:SF3">
    <property type="entry name" value="SUBUNIT OF PYRUVATE:FLAVODOXIN OXIDOREDUCTASE"/>
    <property type="match status" value="1"/>
</dbReference>
<dbReference type="NCBIfam" id="NF009589">
    <property type="entry name" value="PRK13030.1"/>
    <property type="match status" value="1"/>
</dbReference>
<dbReference type="GO" id="GO:0030976">
    <property type="term" value="F:thiamine pyrophosphate binding"/>
    <property type="evidence" value="ECO:0007669"/>
    <property type="project" value="InterPro"/>
</dbReference>
<name>A0A644X570_9ZZZZ</name>
<dbReference type="CDD" id="cd07034">
    <property type="entry name" value="TPP_PYR_PFOR_IOR-alpha_like"/>
    <property type="match status" value="1"/>
</dbReference>
<dbReference type="InterPro" id="IPR011766">
    <property type="entry name" value="TPP_enzyme_TPP-bd"/>
</dbReference>
<feature type="domain" description="DUF6537" evidence="4">
    <location>
        <begin position="959"/>
        <end position="1155"/>
    </location>
</feature>
<dbReference type="SUPFAM" id="SSF52518">
    <property type="entry name" value="Thiamin diphosphate-binding fold (THDP-binding)"/>
    <property type="match status" value="2"/>
</dbReference>
<comment type="caution">
    <text evidence="5">The sequence shown here is derived from an EMBL/GenBank/DDBJ whole genome shotgun (WGS) entry which is preliminary data.</text>
</comment>
<dbReference type="NCBIfam" id="NF009588">
    <property type="entry name" value="PRK13029.1"/>
    <property type="match status" value="1"/>
</dbReference>
<dbReference type="EMBL" id="VSSQ01001814">
    <property type="protein sequence ID" value="MPM11312.1"/>
    <property type="molecule type" value="Genomic_DNA"/>
</dbReference>
<dbReference type="Pfam" id="PF20169">
    <property type="entry name" value="DUF6537"/>
    <property type="match status" value="1"/>
</dbReference>
<dbReference type="PANTHER" id="PTHR48084">
    <property type="entry name" value="2-OXOGLUTARATE OXIDOREDUCTASE SUBUNIT KORB-RELATED"/>
    <property type="match status" value="1"/>
</dbReference>
<evidence type="ECO:0008006" key="6">
    <source>
        <dbReference type="Google" id="ProtNLM"/>
    </source>
</evidence>
<reference evidence="5" key="1">
    <citation type="submission" date="2019-08" db="EMBL/GenBank/DDBJ databases">
        <authorList>
            <person name="Kucharzyk K."/>
            <person name="Murdoch R.W."/>
            <person name="Higgins S."/>
            <person name="Loffler F."/>
        </authorList>
    </citation>
    <scope>NUCLEOTIDE SEQUENCE</scope>
</reference>
<evidence type="ECO:0000313" key="5">
    <source>
        <dbReference type="EMBL" id="MPM11312.1"/>
    </source>
</evidence>
<feature type="domain" description="Pyruvate/ketoisovalerate oxidoreductase catalytic" evidence="2">
    <location>
        <begin position="729"/>
        <end position="915"/>
    </location>
</feature>
<sequence length="1188" mass="129830">MSSKQDTANALTREEGVVHLGGIEAIVRLTLDQVRMDQRRGLKTGMFVSGYRGSPVGMLDANLLKNEKTLKANNIHFVDGLNEDLAATAVWGTQMLHTVGKQKFDGVTGMWYGKAPGVDRSGDALKHANYTGIAPNGGVLAIAGDDPSCKSSSLCSQSEPMLMHVGMPSLYPANVQEILDLGLHGYMMSRLSGLWVGMKIVTNVADGSGSANVDPSRLQFIQPDLTFDGKPFTPNMNLGMNVRAQALEMEQSLYTRRLEVAKRYAAANGLNKVVFGNPDAWLGIITAGKSYNDLRQCFLELGLDDAALRRYGIRILKMGMLFPMEPQVVRNFARGLEEIFIIEEKRPFLEMFAKDVLYGMANAPRIVGKFDDQGQELLPHYGEFESDVIGRALARRLSQKARVESAENWLKRLDEIHARDKLETTSRTAWYCSGCPHNSSTVAPDGSIVSAGIGCHTMAMWMDRNVVMGTHMGAEGAQWIGMAPFTDAQHIFQNMGDGTYAHSGSLAIRYCASTDVNITFKVLRNAHTSMTGGQEIQGKESLSAMVADLLANGVKKVIVTSDRPDKIERLPGGTEVWHRDRLDEAQRVLAETPGTTVLVHDQECAAELRRARGRGKAEEPAEVIVINERVCEGCGGCGVKSNCMSVEPVQTEFGRKTRIHQSSCNKDFSCVKGFCPSFLTITPNAEPLEGEVKKKKKKGRIPVLDRELPTPVSKVDDSLGFGIHVMGIGGTGSVTVVATLANAARLEGKHVIGLDQTGLAQKGGAVISDIKITHEPFNGSNKISDGRTDLYLGFDILNATDPKNLDKCLPERTIAVVSTTRTPTGQMVANRRVVFPIVEDLTAGIDRVTRKEHNVFLDGQAIAEGLFGDAMATNNFMVGVAYQAGTIPLLAESIESAIKASGVGVEQSLAAFRWGRMAMIDPDYVLAEVAKYAPKQDKPELSAIARTIVDSVGAVGETRRLLEVRVPDLIAYQDARYASRYAEVIKRIVVAETGASAGKTGLAEAAARYLYKLMAYKDEYEVARLHSDPEFLAQLDAMFPNGYSVKYHLAPPMMSKRDPVTGHLIKRQMGDWVQKVFGVLSRFKGLRGGWFDVFGKTDERCHERLMIDEYIRHLDEICANLTPLNYAAAVALASVPDEIRGYGHVKEQCIADAMVLRTQREQAFRNPLVPLRSDAVSSATVPPAKTHA</sequence>
<proteinExistence type="predicted"/>
<dbReference type="Pfam" id="PF02775">
    <property type="entry name" value="TPP_enzyme_C"/>
    <property type="match status" value="1"/>
</dbReference>
<dbReference type="CDD" id="cd02008">
    <property type="entry name" value="TPP_IOR_alpha"/>
    <property type="match status" value="1"/>
</dbReference>
<dbReference type="InterPro" id="IPR051457">
    <property type="entry name" value="2-oxoacid:Fd_oxidoreductase"/>
</dbReference>
<dbReference type="Pfam" id="PF01558">
    <property type="entry name" value="POR"/>
    <property type="match status" value="1"/>
</dbReference>
<dbReference type="AlphaFoldDB" id="A0A644X570"/>
<dbReference type="InterPro" id="IPR046667">
    <property type="entry name" value="DUF6537"/>
</dbReference>
<dbReference type="InterPro" id="IPR019752">
    <property type="entry name" value="Pyrv/ketoisovalerate_OxRed_cat"/>
</dbReference>
<organism evidence="5">
    <name type="scientific">bioreactor metagenome</name>
    <dbReference type="NCBI Taxonomy" id="1076179"/>
    <lineage>
        <taxon>unclassified sequences</taxon>
        <taxon>metagenomes</taxon>
        <taxon>ecological metagenomes</taxon>
    </lineage>
</organism>
<dbReference type="InterPro" id="IPR002869">
    <property type="entry name" value="Pyrv_flavodox_OxRed_cen"/>
</dbReference>
<feature type="domain" description="Thiamine pyrophosphate enzyme TPP-binding" evidence="3">
    <location>
        <begin position="452"/>
        <end position="538"/>
    </location>
</feature>
<dbReference type="SUPFAM" id="SSF53323">
    <property type="entry name" value="Pyruvate-ferredoxin oxidoreductase, PFOR, domain III"/>
    <property type="match status" value="1"/>
</dbReference>
<dbReference type="InterPro" id="IPR002880">
    <property type="entry name" value="Pyrv_Fd/Flavodoxin_OxRdtase_N"/>
</dbReference>
<dbReference type="Gene3D" id="3.40.920.10">
    <property type="entry name" value="Pyruvate-ferredoxin oxidoreductase, PFOR, domain III"/>
    <property type="match status" value="1"/>
</dbReference>
<gene>
    <name evidence="5" type="ORF">SDC9_57655</name>
</gene>
<evidence type="ECO:0000256" key="1">
    <source>
        <dbReference type="ARBA" id="ARBA00023002"/>
    </source>
</evidence>
<dbReference type="InterPro" id="IPR029061">
    <property type="entry name" value="THDP-binding"/>
</dbReference>
<dbReference type="GO" id="GO:0016625">
    <property type="term" value="F:oxidoreductase activity, acting on the aldehyde or oxo group of donors, iron-sulfur protein as acceptor"/>
    <property type="evidence" value="ECO:0007669"/>
    <property type="project" value="UniProtKB-ARBA"/>
</dbReference>
<evidence type="ECO:0000259" key="2">
    <source>
        <dbReference type="Pfam" id="PF01558"/>
    </source>
</evidence>
<evidence type="ECO:0000259" key="3">
    <source>
        <dbReference type="Pfam" id="PF02775"/>
    </source>
</evidence>
<dbReference type="Gene3D" id="3.40.50.970">
    <property type="match status" value="1"/>
</dbReference>
<dbReference type="GO" id="GO:0045333">
    <property type="term" value="P:cellular respiration"/>
    <property type="evidence" value="ECO:0007669"/>
    <property type="project" value="UniProtKB-ARBA"/>
</dbReference>